<feature type="compositionally biased region" description="Basic residues" evidence="1">
    <location>
        <begin position="335"/>
        <end position="345"/>
    </location>
</feature>
<dbReference type="NCBIfam" id="NF040712">
    <property type="entry name" value="SepH"/>
    <property type="match status" value="1"/>
</dbReference>
<reference evidence="3 4" key="1">
    <citation type="submission" date="2018-09" db="EMBL/GenBank/DDBJ databases">
        <title>YIM 75000 draft genome.</title>
        <authorList>
            <person name="Tang S."/>
            <person name="Feng Y."/>
        </authorList>
    </citation>
    <scope>NUCLEOTIDE SEQUENCE [LARGE SCALE GENOMIC DNA]</scope>
    <source>
        <strain evidence="3 4">YIM 75000</strain>
    </source>
</reference>
<dbReference type="Pfam" id="PF11268">
    <property type="entry name" value="DUF3071"/>
    <property type="match status" value="1"/>
</dbReference>
<dbReference type="Proteomes" id="UP000265614">
    <property type="component" value="Unassembled WGS sequence"/>
</dbReference>
<evidence type="ECO:0000313" key="4">
    <source>
        <dbReference type="Proteomes" id="UP000265614"/>
    </source>
</evidence>
<name>A0A3A3ZKC3_9ACTN</name>
<dbReference type="OrthoDB" id="5180791at2"/>
<protein>
    <submittedName>
        <fullName evidence="3">DUF3071 domain-containing protein</fullName>
    </submittedName>
</protein>
<feature type="compositionally biased region" description="Pro residues" evidence="1">
    <location>
        <begin position="235"/>
        <end position="246"/>
    </location>
</feature>
<feature type="region of interest" description="Disordered" evidence="1">
    <location>
        <begin position="184"/>
        <end position="512"/>
    </location>
</feature>
<feature type="compositionally biased region" description="Low complexity" evidence="1">
    <location>
        <begin position="286"/>
        <end position="302"/>
    </location>
</feature>
<evidence type="ECO:0000256" key="1">
    <source>
        <dbReference type="SAM" id="MobiDB-lite"/>
    </source>
</evidence>
<dbReference type="EMBL" id="QZEZ01000003">
    <property type="protein sequence ID" value="RJK96270.1"/>
    <property type="molecule type" value="Genomic_DNA"/>
</dbReference>
<dbReference type="AlphaFoldDB" id="A0A3A3ZKC3"/>
<feature type="domain" description="DUF3071" evidence="2">
    <location>
        <begin position="1"/>
        <end position="168"/>
    </location>
</feature>
<comment type="caution">
    <text evidence="3">The sequence shown here is derived from an EMBL/GenBank/DDBJ whole genome shotgun (WGS) entry which is preliminary data.</text>
</comment>
<accession>A0A3A3ZKC3</accession>
<feature type="compositionally biased region" description="Low complexity" evidence="1">
    <location>
        <begin position="351"/>
        <end position="366"/>
    </location>
</feature>
<dbReference type="InterPro" id="IPR047682">
    <property type="entry name" value="SepH-like"/>
</dbReference>
<evidence type="ECO:0000313" key="3">
    <source>
        <dbReference type="EMBL" id="RJK96270.1"/>
    </source>
</evidence>
<feature type="compositionally biased region" description="Low complexity" evidence="1">
    <location>
        <begin position="387"/>
        <end position="402"/>
    </location>
</feature>
<feature type="compositionally biased region" description="Low complexity" evidence="1">
    <location>
        <begin position="467"/>
        <end position="484"/>
    </location>
</feature>
<feature type="compositionally biased region" description="Low complexity" evidence="1">
    <location>
        <begin position="417"/>
        <end position="438"/>
    </location>
</feature>
<gene>
    <name evidence="3" type="ORF">D5H78_08380</name>
</gene>
<dbReference type="InterPro" id="IPR021421">
    <property type="entry name" value="DUF3071"/>
</dbReference>
<evidence type="ECO:0000259" key="2">
    <source>
        <dbReference type="Pfam" id="PF11268"/>
    </source>
</evidence>
<sequence length="512" mass="52003">MDDLQLVGLTEDGEHLVVAASHGEQFRLPLDDRLLAAIRGDLVRLGQLQIELESQLRPAEIQARIRAGASAEEVAMAAGIPVAKVRRYEGPVLAEREHVAGLARRAPARRRGDGFVPALGALVEERAAARGVPADALRWDAAQREDRTWTVSVVLPAGAAPVRASWVFDPRRGLLSPLDDEAAALSGEEAPPRPAPEPRSATVRRLSSVPRRSREAADALPMPFEGRTDDDPAGAVPPAPDAPPTVAPGSPDAADAAGAPDDADDGLEADLELHRATPPGPPARPAPAARDAAQDAAPAGTPGEDVEDVPLGAVGAPLPRERAERGDDADDGRGGRSRRRQRGRGRPAPGPARHAAGPAGTAAAPADPLPVAGQAPQDEDRRGPRTPAADGAQAGAASAPGPDRLASPLSGGDERSAGSAAGGRADAPAGSAVPAAVPAAPPAPAPAPPAPAAGAAPDEDPEPPAPAAADDAAEEAPQGPAARRAPARHGAKGRRAAVPAWDDIVFGTRRKD</sequence>
<proteinExistence type="predicted"/>
<keyword evidence="4" id="KW-1185">Reference proteome</keyword>
<feature type="compositionally biased region" description="Acidic residues" evidence="1">
    <location>
        <begin position="261"/>
        <end position="270"/>
    </location>
</feature>
<feature type="compositionally biased region" description="Low complexity" evidence="1">
    <location>
        <begin position="247"/>
        <end position="260"/>
    </location>
</feature>
<organism evidence="3 4">
    <name type="scientific">Vallicoccus soli</name>
    <dbReference type="NCBI Taxonomy" id="2339232"/>
    <lineage>
        <taxon>Bacteria</taxon>
        <taxon>Bacillati</taxon>
        <taxon>Actinomycetota</taxon>
        <taxon>Actinomycetes</taxon>
        <taxon>Motilibacterales</taxon>
        <taxon>Vallicoccaceae</taxon>
        <taxon>Vallicoccus</taxon>
    </lineage>
</organism>
<feature type="compositionally biased region" description="Basic residues" evidence="1">
    <location>
        <begin position="485"/>
        <end position="495"/>
    </location>
</feature>
<feature type="compositionally biased region" description="Basic and acidic residues" evidence="1">
    <location>
        <begin position="319"/>
        <end position="334"/>
    </location>
</feature>
<feature type="compositionally biased region" description="Pro residues" evidence="1">
    <location>
        <begin position="439"/>
        <end position="451"/>
    </location>
</feature>
<dbReference type="RefSeq" id="WP_119950002.1">
    <property type="nucleotide sequence ID" value="NZ_QZEZ01000003.1"/>
</dbReference>